<organism evidence="1 2">
    <name type="scientific">Elysia marginata</name>
    <dbReference type="NCBI Taxonomy" id="1093978"/>
    <lineage>
        <taxon>Eukaryota</taxon>
        <taxon>Metazoa</taxon>
        <taxon>Spiralia</taxon>
        <taxon>Lophotrochozoa</taxon>
        <taxon>Mollusca</taxon>
        <taxon>Gastropoda</taxon>
        <taxon>Heterobranchia</taxon>
        <taxon>Euthyneura</taxon>
        <taxon>Panpulmonata</taxon>
        <taxon>Sacoglossa</taxon>
        <taxon>Placobranchoidea</taxon>
        <taxon>Plakobranchidae</taxon>
        <taxon>Elysia</taxon>
    </lineage>
</organism>
<dbReference type="Proteomes" id="UP000762676">
    <property type="component" value="Unassembled WGS sequence"/>
</dbReference>
<protein>
    <submittedName>
        <fullName evidence="1">Uncharacterized protein</fullName>
    </submittedName>
</protein>
<keyword evidence="2" id="KW-1185">Reference proteome</keyword>
<accession>A0AAV4H5E1</accession>
<reference evidence="1 2" key="1">
    <citation type="journal article" date="2021" name="Elife">
        <title>Chloroplast acquisition without the gene transfer in kleptoplastic sea slugs, Plakobranchus ocellatus.</title>
        <authorList>
            <person name="Maeda T."/>
            <person name="Takahashi S."/>
            <person name="Yoshida T."/>
            <person name="Shimamura S."/>
            <person name="Takaki Y."/>
            <person name="Nagai Y."/>
            <person name="Toyoda A."/>
            <person name="Suzuki Y."/>
            <person name="Arimoto A."/>
            <person name="Ishii H."/>
            <person name="Satoh N."/>
            <person name="Nishiyama T."/>
            <person name="Hasebe M."/>
            <person name="Maruyama T."/>
            <person name="Minagawa J."/>
            <person name="Obokata J."/>
            <person name="Shigenobu S."/>
        </authorList>
    </citation>
    <scope>NUCLEOTIDE SEQUENCE [LARGE SCALE GENOMIC DNA]</scope>
</reference>
<sequence length="245" mass="27363">MSSKTGRQLTPLGQWLTIALCLVAGADGLLRALDIHTQHIETVYIRHDNSRHFTKRSTDANPDELHVSFVAQNEPIKLRLKRHAQNASLPVYTLRSGQAVEKPIRETPRLSFYHDATHGATFIYTRGHNSSRPFDLDGSMFINGFEYILTPDHLFTWVGGGGAAHALKRLNSRLSFGLDAIDTRALQNSPPFLNLERDLWTSPLSATSMFVNPQAFNQPDPWDGTLIISSIYPSSETSLLKLSLL</sequence>
<evidence type="ECO:0000313" key="1">
    <source>
        <dbReference type="EMBL" id="GFR91835.1"/>
    </source>
</evidence>
<dbReference type="AlphaFoldDB" id="A0AAV4H5E1"/>
<dbReference type="EMBL" id="BMAT01008746">
    <property type="protein sequence ID" value="GFR91835.1"/>
    <property type="molecule type" value="Genomic_DNA"/>
</dbReference>
<gene>
    <name evidence="1" type="ORF">ElyMa_004338200</name>
</gene>
<proteinExistence type="predicted"/>
<comment type="caution">
    <text evidence="1">The sequence shown here is derived from an EMBL/GenBank/DDBJ whole genome shotgun (WGS) entry which is preliminary data.</text>
</comment>
<evidence type="ECO:0000313" key="2">
    <source>
        <dbReference type="Proteomes" id="UP000762676"/>
    </source>
</evidence>
<name>A0AAV4H5E1_9GAST</name>